<reference evidence="7" key="1">
    <citation type="journal article" date="2015" name="Nature">
        <title>Complex archaea that bridge the gap between prokaryotes and eukaryotes.</title>
        <authorList>
            <person name="Spang A."/>
            <person name="Saw J.H."/>
            <person name="Jorgensen S.L."/>
            <person name="Zaremba-Niedzwiedzka K."/>
            <person name="Martijn J."/>
            <person name="Lind A.E."/>
            <person name="van Eijk R."/>
            <person name="Schleper C."/>
            <person name="Guy L."/>
            <person name="Ettema T.J."/>
        </authorList>
    </citation>
    <scope>NUCLEOTIDE SEQUENCE</scope>
</reference>
<dbReference type="EMBL" id="LAZR01051704">
    <property type="protein sequence ID" value="KKK84592.1"/>
    <property type="molecule type" value="Genomic_DNA"/>
</dbReference>
<feature type="non-terminal residue" evidence="7">
    <location>
        <position position="1"/>
    </location>
</feature>
<dbReference type="InterPro" id="IPR002300">
    <property type="entry name" value="aa-tRNA-synth_Ia"/>
</dbReference>
<evidence type="ECO:0000256" key="5">
    <source>
        <dbReference type="ARBA" id="ARBA00023146"/>
    </source>
</evidence>
<evidence type="ECO:0000256" key="3">
    <source>
        <dbReference type="ARBA" id="ARBA00022840"/>
    </source>
</evidence>
<accession>A0A0F8YT31</accession>
<evidence type="ECO:0000256" key="1">
    <source>
        <dbReference type="ARBA" id="ARBA00022598"/>
    </source>
</evidence>
<dbReference type="GO" id="GO:0005524">
    <property type="term" value="F:ATP binding"/>
    <property type="evidence" value="ECO:0007669"/>
    <property type="project" value="UniProtKB-KW"/>
</dbReference>
<dbReference type="GO" id="GO:0004822">
    <property type="term" value="F:isoleucine-tRNA ligase activity"/>
    <property type="evidence" value="ECO:0007669"/>
    <property type="project" value="InterPro"/>
</dbReference>
<dbReference type="SUPFAM" id="SSF50677">
    <property type="entry name" value="ValRS/IleRS/LeuRS editing domain"/>
    <property type="match status" value="1"/>
</dbReference>
<gene>
    <name evidence="7" type="ORF">LCGC14_2781800</name>
</gene>
<evidence type="ECO:0000256" key="4">
    <source>
        <dbReference type="ARBA" id="ARBA00022917"/>
    </source>
</evidence>
<dbReference type="SUPFAM" id="SSF52374">
    <property type="entry name" value="Nucleotidylyl transferase"/>
    <property type="match status" value="1"/>
</dbReference>
<dbReference type="PANTHER" id="PTHR42780:SF1">
    <property type="entry name" value="ISOLEUCINE--TRNA LIGASE, CYTOPLASMIC"/>
    <property type="match status" value="1"/>
</dbReference>
<proteinExistence type="predicted"/>
<dbReference type="GO" id="GO:0002161">
    <property type="term" value="F:aminoacyl-tRNA deacylase activity"/>
    <property type="evidence" value="ECO:0007669"/>
    <property type="project" value="InterPro"/>
</dbReference>
<organism evidence="7">
    <name type="scientific">marine sediment metagenome</name>
    <dbReference type="NCBI Taxonomy" id="412755"/>
    <lineage>
        <taxon>unclassified sequences</taxon>
        <taxon>metagenomes</taxon>
        <taxon>ecological metagenomes</taxon>
    </lineage>
</organism>
<keyword evidence="5" id="KW-0030">Aminoacyl-tRNA synthetase</keyword>
<evidence type="ECO:0000313" key="7">
    <source>
        <dbReference type="EMBL" id="KKK84592.1"/>
    </source>
</evidence>
<dbReference type="Gene3D" id="3.90.740.10">
    <property type="entry name" value="Valyl/Leucyl/Isoleucyl-tRNA synthetase, editing domain"/>
    <property type="match status" value="1"/>
</dbReference>
<dbReference type="GO" id="GO:0006428">
    <property type="term" value="P:isoleucyl-tRNA aminoacylation"/>
    <property type="evidence" value="ECO:0007669"/>
    <property type="project" value="TreeGrafter"/>
</dbReference>
<sequence length="414" mass="47092">WLDMEHPYITYDNDYIESVWWIVKQLWDKGLLYLDYRSTPHCPRCGTSLSDGEVALGYREDTPDPSIYVKFKLADPSTGSGQAKEADPALRLADSVPTFILAWTTTPWTLPGNTALAVLREAQYVLVEVENEGRRERLIYADAPELRSGIEEFLQNNYERVEEVSRFQGEALVGLHYESLYDPTAWGVQAMWFDPGQDGRLVTVENGQAVERAYTVIAGEFVSLNDGSGVVHIAPAFGGDDFDIGKELGLLFLQPVDLRGELPEACPWPGQFVKDADEPIMDELAERGLLLRRDVIRHTYPFCWRCDTPLLYYAKPTWYIRTTAVKDSLIEGNERVNWYPGHIKRGRFGDWLNNNVDWALSRERYWGTPLPIWQCDACGVQSCIGSREELRSSAVDPAAVDALEDMHRPYIDRV</sequence>
<dbReference type="InterPro" id="IPR023586">
    <property type="entry name" value="Ile-tRNA-ligase_type2"/>
</dbReference>
<dbReference type="InterPro" id="IPR009008">
    <property type="entry name" value="Val/Leu/Ile-tRNA-synth_edit"/>
</dbReference>
<keyword evidence="1" id="KW-0436">Ligase</keyword>
<dbReference type="PANTHER" id="PTHR42780">
    <property type="entry name" value="SOLEUCYL-TRNA SYNTHETASE"/>
    <property type="match status" value="1"/>
</dbReference>
<feature type="domain" description="Aminoacyl-tRNA synthetase class Ia" evidence="6">
    <location>
        <begin position="1"/>
        <end position="392"/>
    </location>
</feature>
<keyword evidence="2" id="KW-0547">Nucleotide-binding</keyword>
<dbReference type="Gene3D" id="3.40.50.620">
    <property type="entry name" value="HUPs"/>
    <property type="match status" value="2"/>
</dbReference>
<dbReference type="AlphaFoldDB" id="A0A0F8YT31"/>
<comment type="caution">
    <text evidence="7">The sequence shown here is derived from an EMBL/GenBank/DDBJ whole genome shotgun (WGS) entry which is preliminary data.</text>
</comment>
<keyword evidence="3" id="KW-0067">ATP-binding</keyword>
<feature type="non-terminal residue" evidence="7">
    <location>
        <position position="414"/>
    </location>
</feature>
<dbReference type="InterPro" id="IPR014729">
    <property type="entry name" value="Rossmann-like_a/b/a_fold"/>
</dbReference>
<evidence type="ECO:0000259" key="6">
    <source>
        <dbReference type="Pfam" id="PF00133"/>
    </source>
</evidence>
<dbReference type="Pfam" id="PF00133">
    <property type="entry name" value="tRNA-synt_1"/>
    <property type="match status" value="1"/>
</dbReference>
<keyword evidence="4" id="KW-0648">Protein biosynthesis</keyword>
<evidence type="ECO:0000256" key="2">
    <source>
        <dbReference type="ARBA" id="ARBA00022741"/>
    </source>
</evidence>
<name>A0A0F8YT31_9ZZZZ</name>
<protein>
    <recommendedName>
        <fullName evidence="6">Aminoacyl-tRNA synthetase class Ia domain-containing protein</fullName>
    </recommendedName>
</protein>